<organism evidence="1 2">
    <name type="scientific">Trinickia symbiotica</name>
    <dbReference type="NCBI Taxonomy" id="863227"/>
    <lineage>
        <taxon>Bacteria</taxon>
        <taxon>Pseudomonadati</taxon>
        <taxon>Pseudomonadota</taxon>
        <taxon>Betaproteobacteria</taxon>
        <taxon>Burkholderiales</taxon>
        <taxon>Burkholderiaceae</taxon>
        <taxon>Trinickia</taxon>
    </lineage>
</organism>
<dbReference type="OrthoDB" id="73001at2"/>
<dbReference type="EMBL" id="PNYC01000009">
    <property type="protein sequence ID" value="PMS35833.1"/>
    <property type="molecule type" value="Genomic_DNA"/>
</dbReference>
<dbReference type="RefSeq" id="WP_018443952.1">
    <property type="nucleotide sequence ID" value="NZ_KB890218.1"/>
</dbReference>
<accession>A0A2N7X253</accession>
<keyword evidence="2" id="KW-1185">Reference proteome</keyword>
<proteinExistence type="predicted"/>
<reference evidence="1 2" key="1">
    <citation type="submission" date="2018-01" db="EMBL/GenBank/DDBJ databases">
        <title>Whole genome analyses suggest that Burkholderia sensu lato contains two further novel genera in the rhizoxinica-symbiotica group Mycetohabitans gen. nov., and Trinickia gen. nov.: implications for the evolution of diazotrophy and nodulation in the Burkholderiaceae.</title>
        <authorList>
            <person name="Estrada-de los Santos P."/>
            <person name="Palmer M."/>
            <person name="Chavez-Ramirez B."/>
            <person name="Beukes C."/>
            <person name="Steenkamp E.T."/>
            <person name="Hirsch A.M."/>
            <person name="Manyaka P."/>
            <person name="Maluk M."/>
            <person name="Lafos M."/>
            <person name="Crook M."/>
            <person name="Gross E."/>
            <person name="Simon M.F."/>
            <person name="Bueno dos Reis Junior F."/>
            <person name="Poole P.S."/>
            <person name="Venter S.N."/>
            <person name="James E.K."/>
        </authorList>
    </citation>
    <scope>NUCLEOTIDE SEQUENCE [LARGE SCALE GENOMIC DNA]</scope>
    <source>
        <strain evidence="1 2">JPY 581</strain>
    </source>
</reference>
<evidence type="ECO:0000313" key="2">
    <source>
        <dbReference type="Proteomes" id="UP000235777"/>
    </source>
</evidence>
<name>A0A2N7X253_9BURK</name>
<comment type="caution">
    <text evidence="1">The sequence shown here is derived from an EMBL/GenBank/DDBJ whole genome shotgun (WGS) entry which is preliminary data.</text>
</comment>
<dbReference type="STRING" id="863227.GCA_000373005_05340"/>
<protein>
    <submittedName>
        <fullName evidence="1">Type II toxin-antitoxin system HicA family toxin</fullName>
    </submittedName>
</protein>
<dbReference type="AlphaFoldDB" id="A0A2N7X253"/>
<gene>
    <name evidence="1" type="ORF">C0Z20_16015</name>
</gene>
<evidence type="ECO:0000313" key="1">
    <source>
        <dbReference type="EMBL" id="PMS35833.1"/>
    </source>
</evidence>
<sequence length="84" mass="9308">MNSKHVKTLSAIFARPTPVSIVFGDIEALVVALGGQAREGAGSRVAFELWGTSKYMHRPHPAKEAKRYQVEVLRTWFSELGVKP</sequence>
<dbReference type="Proteomes" id="UP000235777">
    <property type="component" value="Unassembled WGS sequence"/>
</dbReference>